<organism evidence="1 2">
    <name type="scientific">Octadecabacter temperatus</name>
    <dbReference type="NCBI Taxonomy" id="1458307"/>
    <lineage>
        <taxon>Bacteria</taxon>
        <taxon>Pseudomonadati</taxon>
        <taxon>Pseudomonadota</taxon>
        <taxon>Alphaproteobacteria</taxon>
        <taxon>Rhodobacterales</taxon>
        <taxon>Roseobacteraceae</taxon>
        <taxon>Octadecabacter</taxon>
    </lineage>
</organism>
<keyword evidence="1" id="KW-0472">Membrane</keyword>
<dbReference type="EMBL" id="CP012160">
    <property type="protein sequence ID" value="AKS45059.1"/>
    <property type="molecule type" value="Genomic_DNA"/>
</dbReference>
<proteinExistence type="predicted"/>
<keyword evidence="1" id="KW-0812">Transmembrane</keyword>
<dbReference type="RefSeq" id="WP_049833484.1">
    <property type="nucleotide sequence ID" value="NZ_CP012160.1"/>
</dbReference>
<dbReference type="Proteomes" id="UP000067444">
    <property type="component" value="Chromosome"/>
</dbReference>
<keyword evidence="2" id="KW-1185">Reference proteome</keyword>
<reference evidence="1 2" key="1">
    <citation type="journal article" date="2015" name="Genome Announc.">
        <title>Closed Genome Sequence of Octadecabacter temperatus SB1, the First Mesophilic Species of the Genus Octadecabacter.</title>
        <authorList>
            <person name="Voget S."/>
            <person name="Billerbeck S."/>
            <person name="Simon M."/>
            <person name="Daniel R."/>
        </authorList>
    </citation>
    <scope>NUCLEOTIDE SEQUENCE [LARGE SCALE GENOMIC DNA]</scope>
    <source>
        <strain evidence="1 2">SB1</strain>
    </source>
</reference>
<evidence type="ECO:0000313" key="2">
    <source>
        <dbReference type="Proteomes" id="UP000067444"/>
    </source>
</evidence>
<dbReference type="STRING" id="1458307.OSB_04960"/>
<name>A0A0K0Y297_9RHOB</name>
<dbReference type="PATRIC" id="fig|1458307.3.peg.498"/>
<dbReference type="KEGG" id="otm:OSB_04960"/>
<dbReference type="InterPro" id="IPR019088">
    <property type="entry name" value="CHP02186-rel_TM"/>
</dbReference>
<accession>A0A0K0Y297</accession>
<dbReference type="Pfam" id="PF09608">
    <property type="entry name" value="Alph_Pro_TM"/>
    <property type="match status" value="1"/>
</dbReference>
<gene>
    <name evidence="1" type="ORF">OSB_04960</name>
</gene>
<dbReference type="AlphaFoldDB" id="A0A0K0Y297"/>
<dbReference type="OrthoDB" id="9815212at2"/>
<protein>
    <submittedName>
        <fullName evidence="1">Putative transmembrane protein</fullName>
    </submittedName>
</protein>
<sequence length="251" mass="27484">MLRLIAALFLMVTPLAAEEIVLGLSRDEVAITATFNGSDVMIFGAVKRDAPAPDGGPLEVIITLSGPLEPVLVRRKERVLGIWANTDAVEVDEAPSFYAVATSAPMRDVLTSVEDLRYGISIPRVIRSVGAPSDVENAGTFTEALIRIRAAAGLYQILDSQVDMEEETLFRGQITLPAALTEGNYSAHIFLTRDGVVIDDYETDIAVFKAGLERWLYEVSRNQPFWYGIMSLMIAISAGWLASAAFRIFQR</sequence>
<evidence type="ECO:0000313" key="1">
    <source>
        <dbReference type="EMBL" id="AKS45059.1"/>
    </source>
</evidence>